<evidence type="ECO:0000313" key="2">
    <source>
        <dbReference type="EMBL" id="QLJ52445.1"/>
    </source>
</evidence>
<dbReference type="Gene3D" id="3.40.50.300">
    <property type="entry name" value="P-loop containing nucleotide triphosphate hydrolases"/>
    <property type="match status" value="1"/>
</dbReference>
<dbReference type="EMBL" id="CP058998">
    <property type="protein sequence ID" value="QLJ52445.1"/>
    <property type="molecule type" value="Genomic_DNA"/>
</dbReference>
<name>A0A7D5XBK6_FERL1</name>
<feature type="domain" description="ORC1/DEAH AAA+ ATPase" evidence="1">
    <location>
        <begin position="58"/>
        <end position="183"/>
    </location>
</feature>
<dbReference type="KEGG" id="flt:Sv326_0270"/>
<dbReference type="PANTHER" id="PTHR35894:SF1">
    <property type="entry name" value="PHOSPHORIBULOKINASE _ URIDINE KINASE FAMILY"/>
    <property type="match status" value="1"/>
</dbReference>
<dbReference type="AlphaFoldDB" id="A0A7D5XBK6"/>
<dbReference type="GO" id="GO:0016887">
    <property type="term" value="F:ATP hydrolysis activity"/>
    <property type="evidence" value="ECO:0007669"/>
    <property type="project" value="InterPro"/>
</dbReference>
<protein>
    <recommendedName>
        <fullName evidence="1">ORC1/DEAH AAA+ ATPase domain-containing protein</fullName>
    </recommendedName>
</protein>
<reference evidence="3" key="1">
    <citation type="submission" date="2020-07" db="EMBL/GenBank/DDBJ databases">
        <title>Metabolic diversity and evolutionary history of the archaeal phylum ###Micrarchaeota### uncovered from a freshwater lake metagenome.</title>
        <authorList>
            <person name="Kadnikov V.V."/>
            <person name="Savvichev A.S."/>
            <person name="Mardanov A.V."/>
            <person name="Beletsky A.V."/>
            <person name="Chupakov A.V."/>
            <person name="Kokryatskaya N.M."/>
            <person name="Pimenov N.V."/>
            <person name="Ravin N.V."/>
        </authorList>
    </citation>
    <scope>NUCLEOTIDE SEQUENCE [LARGE SCALE GENOMIC DNA]</scope>
</reference>
<evidence type="ECO:0000313" key="3">
    <source>
        <dbReference type="Proteomes" id="UP000510821"/>
    </source>
</evidence>
<dbReference type="InterPro" id="IPR049945">
    <property type="entry name" value="AAA_22"/>
</dbReference>
<dbReference type="SUPFAM" id="SSF52540">
    <property type="entry name" value="P-loop containing nucleoside triphosphate hydrolases"/>
    <property type="match status" value="1"/>
</dbReference>
<dbReference type="Proteomes" id="UP000510821">
    <property type="component" value="Chromosome"/>
</dbReference>
<dbReference type="InterPro" id="IPR052026">
    <property type="entry name" value="ExeA_AAA_ATPase_DNA-bind"/>
</dbReference>
<proteinExistence type="predicted"/>
<dbReference type="Pfam" id="PF13401">
    <property type="entry name" value="AAA_22"/>
    <property type="match status" value="1"/>
</dbReference>
<organism evidence="2 3">
    <name type="scientific">Fermentimicrarchaeum limneticum</name>
    <dbReference type="NCBI Taxonomy" id="2795018"/>
    <lineage>
        <taxon>Archaea</taxon>
        <taxon>Candidatus Micrarchaeota</taxon>
        <taxon>Candidatus Fermentimicrarchaeales</taxon>
        <taxon>Candidatus Fermentimicrarchaeaceae</taxon>
        <taxon>Candidatus Fermentimicrarchaeum</taxon>
    </lineage>
</organism>
<dbReference type="InterPro" id="IPR027417">
    <property type="entry name" value="P-loop_NTPase"/>
</dbReference>
<sequence length="390" mass="44697">MVRFMDVSLKGYEEKAAGWYSQFEWKGNPLDAKTIMPELIVGLEKERRALLQYLVNGGGYVLIKGPVGAGKTTICRWLEGEMRANPRYTSIFFEEPPKDARDVDYRIISAVEEEGPLAALRRIFGYRRPAFVTPEFLSEKLEKKDRIAVVFLDEAHIFESQEIVYRIKDIVDMSVTCRLIISGIQTQETDVEGLLPDAIVNRVAPVNRLMLANLTKEEAKQLVLKRIENFGGKGFTPFEESAVEVACDIFAGAPRSFLLFLSYCVDRAIEEGNRKINKEHIMRYAGQYGAIPKQERKLEERKVERNVLDEFSKMQIGMMKLLSQKPMQTVKELAVSLNINEEPARTQLKRINAKCRQMGIQDAIASRKDESRKSYVFWLNDHIARLFAKE</sequence>
<dbReference type="PANTHER" id="PTHR35894">
    <property type="entry name" value="GENERAL SECRETION PATHWAY PROTEIN A-RELATED"/>
    <property type="match status" value="1"/>
</dbReference>
<evidence type="ECO:0000259" key="1">
    <source>
        <dbReference type="Pfam" id="PF13401"/>
    </source>
</evidence>
<dbReference type="Gene3D" id="1.10.8.60">
    <property type="match status" value="1"/>
</dbReference>
<gene>
    <name evidence="2" type="ORF">Sv326_0270</name>
</gene>
<accession>A0A7D5XBK6</accession>